<reference evidence="2 3" key="1">
    <citation type="journal article" date="2010" name="BMC Genomics">
        <title>Comparative genomics and proteomics of Helicobacter mustelae, an ulcerogenic and carcinogenic gastric pathogen.</title>
        <authorList>
            <person name="O'Toole P.W."/>
            <person name="Snelling W.J."/>
            <person name="Canchaya C."/>
            <person name="Forde B.M."/>
            <person name="Hardie K.R."/>
            <person name="Josenhans C."/>
            <person name="Graham R.L.J."/>
            <person name="McMullan G."/>
            <person name="Parkhill J."/>
            <person name="Belda E."/>
            <person name="Bentley S.D."/>
        </authorList>
    </citation>
    <scope>NUCLEOTIDE SEQUENCE [LARGE SCALE GENOMIC DNA]</scope>
    <source>
        <strain evidence="3">ATCC 43772 / LMG 18044 / NCTC 12198 / 12198</strain>
    </source>
</reference>
<accession>D3UFU7</accession>
<dbReference type="EMBL" id="FN555004">
    <property type="protein sequence ID" value="CBG39368.1"/>
    <property type="molecule type" value="Genomic_DNA"/>
</dbReference>
<organism evidence="2 3">
    <name type="scientific">Helicobacter mustelae (strain ATCC 43772 / CCUG 25715 / CIP 103759 / LMG 18044 / NCTC 12198 / R85-136P)</name>
    <name type="common">Campylobacter mustelae</name>
    <dbReference type="NCBI Taxonomy" id="679897"/>
    <lineage>
        <taxon>Bacteria</taxon>
        <taxon>Pseudomonadati</taxon>
        <taxon>Campylobacterota</taxon>
        <taxon>Epsilonproteobacteria</taxon>
        <taxon>Campylobacterales</taxon>
        <taxon>Helicobacteraceae</taxon>
        <taxon>Helicobacter</taxon>
    </lineage>
</organism>
<protein>
    <submittedName>
        <fullName evidence="2">Putative outer membrane protein</fullName>
    </submittedName>
</protein>
<gene>
    <name evidence="2" type="ordered locus">HMU01060</name>
</gene>
<dbReference type="Proteomes" id="UP000001522">
    <property type="component" value="Chromosome"/>
</dbReference>
<evidence type="ECO:0000256" key="1">
    <source>
        <dbReference type="SAM" id="MobiDB-lite"/>
    </source>
</evidence>
<feature type="region of interest" description="Disordered" evidence="1">
    <location>
        <begin position="102"/>
        <end position="122"/>
    </location>
</feature>
<proteinExistence type="predicted"/>
<sequence length="316" mass="34414">MQRYLLPFIFCAFLMADNPKDGVFVEGGFIMGMVKTEARMIPKTTVLAQQNKATLAPPSISNPQNLLDRAFGNSVSGSAKTSDFGIFLKGGIGISANGGSSGLSGGGGAPPTPGAPNLGAPNQELQNQIMHEKITQNYFNRANKAPLKIPNSNSRMNGGVNIMAGYQHYLNDIFGLSYYGILKYSYAGAHKTVGAVEQVSVGIGTNLLIDFHNKFIVFKDKDSEHVYREFVSSIGMFVGIRGLWNRYSMLGRFASGSNLNLATGFSYRKGHSKYSLGVSVPMISYDIKVRTLGNREISIKEGPSHFNVFFNYGWVF</sequence>
<dbReference type="AlphaFoldDB" id="D3UFU7"/>
<name>D3UFU7_HELM1</name>
<dbReference type="KEGG" id="hms:HMU01060"/>
<dbReference type="RefSeq" id="WP_013022463.1">
    <property type="nucleotide sequence ID" value="NC_013949.1"/>
</dbReference>
<keyword evidence="3" id="KW-1185">Reference proteome</keyword>
<dbReference type="HOGENOM" id="CLU_879329_0_0_7"/>
<evidence type="ECO:0000313" key="2">
    <source>
        <dbReference type="EMBL" id="CBG39368.1"/>
    </source>
</evidence>
<evidence type="ECO:0000313" key="3">
    <source>
        <dbReference type="Proteomes" id="UP000001522"/>
    </source>
</evidence>